<dbReference type="OrthoDB" id="341259at2759"/>
<evidence type="ECO:0000313" key="10">
    <source>
        <dbReference type="Proteomes" id="UP000007110"/>
    </source>
</evidence>
<dbReference type="GeneID" id="100888145"/>
<dbReference type="EnsemblMetazoa" id="XM_003727276">
    <property type="protein sequence ID" value="XP_003727324"/>
    <property type="gene ID" value="LOC100888145"/>
</dbReference>
<dbReference type="PANTHER" id="PTHR24193:SF128">
    <property type="entry name" value="GA-BINDING PROTEIN SUBUNIT BETA-1"/>
    <property type="match status" value="1"/>
</dbReference>
<keyword evidence="2" id="KW-0677">Repeat</keyword>
<keyword evidence="5" id="KW-0804">Transcription</keyword>
<feature type="region of interest" description="Disordered" evidence="8">
    <location>
        <begin position="280"/>
        <end position="304"/>
    </location>
</feature>
<dbReference type="GO" id="GO:0005634">
    <property type="term" value="C:nucleus"/>
    <property type="evidence" value="ECO:0000318"/>
    <property type="project" value="GO_Central"/>
</dbReference>
<dbReference type="KEGG" id="spu:100888145"/>
<comment type="subcellular location">
    <subcellularLocation>
        <location evidence="1">Nucleus</location>
    </subcellularLocation>
</comment>
<dbReference type="PROSITE" id="PS50297">
    <property type="entry name" value="ANK_REP_REGION"/>
    <property type="match status" value="3"/>
</dbReference>
<evidence type="ECO:0000256" key="4">
    <source>
        <dbReference type="ARBA" id="ARBA00023043"/>
    </source>
</evidence>
<dbReference type="Pfam" id="PF12796">
    <property type="entry name" value="Ank_2"/>
    <property type="match status" value="1"/>
</dbReference>
<feature type="compositionally biased region" description="Polar residues" evidence="8">
    <location>
        <begin position="294"/>
        <end position="304"/>
    </location>
</feature>
<evidence type="ECO:0000256" key="6">
    <source>
        <dbReference type="ARBA" id="ARBA00023242"/>
    </source>
</evidence>
<dbReference type="InterPro" id="IPR002110">
    <property type="entry name" value="Ankyrin_rpt"/>
</dbReference>
<dbReference type="GO" id="GO:0045944">
    <property type="term" value="P:positive regulation of transcription by RNA polymerase II"/>
    <property type="evidence" value="ECO:0000318"/>
    <property type="project" value="GO_Central"/>
</dbReference>
<evidence type="ECO:0000313" key="9">
    <source>
        <dbReference type="EnsemblMetazoa" id="XP_003727324"/>
    </source>
</evidence>
<proteinExistence type="predicted"/>
<reference evidence="9" key="2">
    <citation type="submission" date="2021-01" db="UniProtKB">
        <authorList>
            <consortium name="EnsemblMetazoa"/>
        </authorList>
    </citation>
    <scope>IDENTIFICATION</scope>
</reference>
<keyword evidence="3" id="KW-0805">Transcription regulation</keyword>
<dbReference type="EnsemblMetazoa" id="XM_011682120">
    <property type="protein sequence ID" value="XP_011680422"/>
    <property type="gene ID" value="LOC100888145"/>
</dbReference>
<dbReference type="GO" id="GO:0000976">
    <property type="term" value="F:transcription cis-regulatory region binding"/>
    <property type="evidence" value="ECO:0000318"/>
    <property type="project" value="GO_Central"/>
</dbReference>
<evidence type="ECO:0008006" key="11">
    <source>
        <dbReference type="Google" id="ProtNLM"/>
    </source>
</evidence>
<evidence type="ECO:0000256" key="7">
    <source>
        <dbReference type="PROSITE-ProRule" id="PRU00023"/>
    </source>
</evidence>
<feature type="compositionally biased region" description="Basic residues" evidence="8">
    <location>
        <begin position="282"/>
        <end position="293"/>
    </location>
</feature>
<dbReference type="Proteomes" id="UP000007110">
    <property type="component" value="Unassembled WGS sequence"/>
</dbReference>
<sequence>MSLVDLGKKLLEAAKGGRDDEVRILMTNGAPFTTDWLGLSPLHWAAKHGHISTAEVLIRAGVSRDARTKVDRTPLHMACQEGHQQVAEVLIAAGADIDAQDMLKMSPLHWAVEREHMEVVGCLLRHGADMTKINKFDKSCIDIASDHRNPVLLDLLSSTMQIKNGGDGALPNPALSTITLSTTASPSVLGTIKTTTTSMRPKAKITTSQGKISLDLGSKGNTSSTSVLATLAALAEASAPLKSAGSTSGALSWLQEASITVQPNQTYTLTDAGRLALNLTKPKAKSKPARQRKSSNPTPLPVTTASGDVMLHQVVNPGTNKVITIVTGGGEADIGPVMNATCSELPSSPVPMSITLGTEGELDAENICIVTSEEIVNQVDGIEELEAKQDTDEEQNLIHVTDITTDSR</sequence>
<feature type="repeat" description="ANK" evidence="7">
    <location>
        <begin position="37"/>
        <end position="69"/>
    </location>
</feature>
<dbReference type="PANTHER" id="PTHR24193">
    <property type="entry name" value="ANKYRIN REPEAT PROTEIN"/>
    <property type="match status" value="1"/>
</dbReference>
<dbReference type="FunFam" id="1.25.40.20:FF:000025">
    <property type="entry name" value="GA-binding protein subunit beta-1 isoform X1"/>
    <property type="match status" value="1"/>
</dbReference>
<dbReference type="RefSeq" id="XP_011680422.1">
    <property type="nucleotide sequence ID" value="XM_011682120.2"/>
</dbReference>
<evidence type="ECO:0000256" key="1">
    <source>
        <dbReference type="ARBA" id="ARBA00004123"/>
    </source>
</evidence>
<reference evidence="10" key="1">
    <citation type="submission" date="2015-02" db="EMBL/GenBank/DDBJ databases">
        <title>Genome sequencing for Strongylocentrotus purpuratus.</title>
        <authorList>
            <person name="Murali S."/>
            <person name="Liu Y."/>
            <person name="Vee V."/>
            <person name="English A."/>
            <person name="Wang M."/>
            <person name="Skinner E."/>
            <person name="Han Y."/>
            <person name="Muzny D.M."/>
            <person name="Worley K.C."/>
            <person name="Gibbs R.A."/>
        </authorList>
    </citation>
    <scope>NUCLEOTIDE SEQUENCE</scope>
</reference>
<dbReference type="AlphaFoldDB" id="A0A7M7LPF9"/>
<dbReference type="RefSeq" id="XP_003727324.1">
    <property type="nucleotide sequence ID" value="XM_003727276.3"/>
</dbReference>
<dbReference type="Gene3D" id="1.25.40.20">
    <property type="entry name" value="Ankyrin repeat-containing domain"/>
    <property type="match status" value="1"/>
</dbReference>
<dbReference type="InterPro" id="IPR036770">
    <property type="entry name" value="Ankyrin_rpt-contain_sf"/>
</dbReference>
<dbReference type="SUPFAM" id="SSF48403">
    <property type="entry name" value="Ankyrin repeat"/>
    <property type="match status" value="1"/>
</dbReference>
<keyword evidence="6" id="KW-0539">Nucleus</keyword>
<evidence type="ECO:0000256" key="8">
    <source>
        <dbReference type="SAM" id="MobiDB-lite"/>
    </source>
</evidence>
<keyword evidence="10" id="KW-1185">Reference proteome</keyword>
<dbReference type="InParanoid" id="A0A7M7LPF9"/>
<organism evidence="9 10">
    <name type="scientific">Strongylocentrotus purpuratus</name>
    <name type="common">Purple sea urchin</name>
    <dbReference type="NCBI Taxonomy" id="7668"/>
    <lineage>
        <taxon>Eukaryota</taxon>
        <taxon>Metazoa</taxon>
        <taxon>Echinodermata</taxon>
        <taxon>Eleutherozoa</taxon>
        <taxon>Echinozoa</taxon>
        <taxon>Echinoidea</taxon>
        <taxon>Euechinoidea</taxon>
        <taxon>Echinacea</taxon>
        <taxon>Camarodonta</taxon>
        <taxon>Echinidea</taxon>
        <taxon>Strongylocentrotidae</taxon>
        <taxon>Strongylocentrotus</taxon>
    </lineage>
</organism>
<dbReference type="PROSITE" id="PS50088">
    <property type="entry name" value="ANK_REPEAT"/>
    <property type="match status" value="3"/>
</dbReference>
<feature type="repeat" description="ANK" evidence="7">
    <location>
        <begin position="103"/>
        <end position="135"/>
    </location>
</feature>
<dbReference type="Pfam" id="PF00023">
    <property type="entry name" value="Ank"/>
    <property type="match status" value="1"/>
</dbReference>
<dbReference type="PRINTS" id="PR01415">
    <property type="entry name" value="ANKYRIN"/>
</dbReference>
<evidence type="ECO:0000256" key="3">
    <source>
        <dbReference type="ARBA" id="ARBA00023015"/>
    </source>
</evidence>
<dbReference type="SMART" id="SM00248">
    <property type="entry name" value="ANK"/>
    <property type="match status" value="3"/>
</dbReference>
<feature type="repeat" description="ANK" evidence="7">
    <location>
        <begin position="70"/>
        <end position="102"/>
    </location>
</feature>
<keyword evidence="4 7" id="KW-0040">ANK repeat</keyword>
<dbReference type="OMA" id="CIHISTA"/>
<protein>
    <recommendedName>
        <fullName evidence="11">GA-binding protein subunit beta-1</fullName>
    </recommendedName>
</protein>
<dbReference type="InterPro" id="IPR050663">
    <property type="entry name" value="Ankyrin-SOCS_Box"/>
</dbReference>
<name>A0A7M7LPF9_STRPU</name>
<evidence type="ECO:0000256" key="5">
    <source>
        <dbReference type="ARBA" id="ARBA00023163"/>
    </source>
</evidence>
<evidence type="ECO:0000256" key="2">
    <source>
        <dbReference type="ARBA" id="ARBA00022737"/>
    </source>
</evidence>
<accession>A0A7M7LPF9</accession>